<organism evidence="1 2">
    <name type="scientific">Actinidia rufa</name>
    <dbReference type="NCBI Taxonomy" id="165716"/>
    <lineage>
        <taxon>Eukaryota</taxon>
        <taxon>Viridiplantae</taxon>
        <taxon>Streptophyta</taxon>
        <taxon>Embryophyta</taxon>
        <taxon>Tracheophyta</taxon>
        <taxon>Spermatophyta</taxon>
        <taxon>Magnoliopsida</taxon>
        <taxon>eudicotyledons</taxon>
        <taxon>Gunneridae</taxon>
        <taxon>Pentapetalae</taxon>
        <taxon>asterids</taxon>
        <taxon>Ericales</taxon>
        <taxon>Actinidiaceae</taxon>
        <taxon>Actinidia</taxon>
    </lineage>
</organism>
<accession>A0A7J0E853</accession>
<dbReference type="EMBL" id="BJWL01000002">
    <property type="protein sequence ID" value="GFY82671.1"/>
    <property type="molecule type" value="Genomic_DNA"/>
</dbReference>
<reference evidence="1 2" key="1">
    <citation type="submission" date="2019-07" db="EMBL/GenBank/DDBJ databases">
        <title>De Novo Assembly of kiwifruit Actinidia rufa.</title>
        <authorList>
            <person name="Sugita-Konishi S."/>
            <person name="Sato K."/>
            <person name="Mori E."/>
            <person name="Abe Y."/>
            <person name="Kisaki G."/>
            <person name="Hamano K."/>
            <person name="Suezawa K."/>
            <person name="Otani M."/>
            <person name="Fukuda T."/>
            <person name="Manabe T."/>
            <person name="Gomi K."/>
            <person name="Tabuchi M."/>
            <person name="Akimitsu K."/>
            <person name="Kataoka I."/>
        </authorList>
    </citation>
    <scope>NUCLEOTIDE SEQUENCE [LARGE SCALE GENOMIC DNA]</scope>
    <source>
        <strain evidence="2">cv. Fuchu</strain>
    </source>
</reference>
<dbReference type="Proteomes" id="UP000585474">
    <property type="component" value="Unassembled WGS sequence"/>
</dbReference>
<comment type="caution">
    <text evidence="1">The sequence shown here is derived from an EMBL/GenBank/DDBJ whole genome shotgun (WGS) entry which is preliminary data.</text>
</comment>
<protein>
    <submittedName>
        <fullName evidence="1">Uncharacterized protein</fullName>
    </submittedName>
</protein>
<keyword evidence="2" id="KW-1185">Reference proteome</keyword>
<evidence type="ECO:0000313" key="1">
    <source>
        <dbReference type="EMBL" id="GFY82671.1"/>
    </source>
</evidence>
<dbReference type="AlphaFoldDB" id="A0A7J0E853"/>
<sequence>MFAFVEEVVLKINGKERLRSGNVEPDSETWRNQSNMHIHQGRRSQYSSTSFPSTGIYLENGCSITLQKPVAFGGKGGMQVLLGCVTGYLEKWTSLWLAQYAMPRLLCHWLWLKSEVVEGYLVQPGFTHGLFPRALSHCSEYGELENNFPKSHNPSQLHPMPNRLDLSSDRTSKTNARAETNNPQALIISRNSTHSSKAGWPQAASTLIFIHPDGGLPTNFDLCNVFTAHALHFHRSTCLTSSRAPLFWLKGVGDPIPSCQYQRGEADLIGVEKIELNVGKGVPSLGRYWRRVKMAWNVGRLCPMWVFGG</sequence>
<name>A0A7J0E853_9ERIC</name>
<gene>
    <name evidence="1" type="ORF">Acr_02g0009110</name>
</gene>
<evidence type="ECO:0000313" key="2">
    <source>
        <dbReference type="Proteomes" id="UP000585474"/>
    </source>
</evidence>
<proteinExistence type="predicted"/>